<dbReference type="InterPro" id="IPR009003">
    <property type="entry name" value="Peptidase_S1_PA"/>
</dbReference>
<dbReference type="GO" id="GO:0005576">
    <property type="term" value="C:extracellular region"/>
    <property type="evidence" value="ECO:0007669"/>
    <property type="project" value="UniProtKB-SubCell"/>
</dbReference>
<dbReference type="SUPFAM" id="SSF50494">
    <property type="entry name" value="Trypsin-like serine proteases"/>
    <property type="match status" value="1"/>
</dbReference>
<dbReference type="Proteomes" id="UP000789524">
    <property type="component" value="Unassembled WGS sequence"/>
</dbReference>
<gene>
    <name evidence="7" type="ORF">DCHRY22_LOCUS11133</name>
</gene>
<evidence type="ECO:0000256" key="3">
    <source>
        <dbReference type="ARBA" id="ARBA00023157"/>
    </source>
</evidence>
<dbReference type="InterPro" id="IPR043504">
    <property type="entry name" value="Peptidase_S1_PA_chymotrypsin"/>
</dbReference>
<keyword evidence="2" id="KW-0964">Secreted</keyword>
<feature type="domain" description="Peptidase S1" evidence="6">
    <location>
        <begin position="145"/>
        <end position="390"/>
    </location>
</feature>
<keyword evidence="8" id="KW-1185">Reference proteome</keyword>
<evidence type="ECO:0000256" key="4">
    <source>
        <dbReference type="ARBA" id="ARBA00068096"/>
    </source>
</evidence>
<protein>
    <recommendedName>
        <fullName evidence="4">Phenoloxidase-activating factor 2</fullName>
    </recommendedName>
    <alternativeName>
        <fullName evidence="5">Prophenoloxidase-activating factor II</fullName>
    </alternativeName>
</protein>
<dbReference type="AlphaFoldDB" id="A0A8J2R079"/>
<comment type="subcellular location">
    <subcellularLocation>
        <location evidence="1">Secreted</location>
    </subcellularLocation>
</comment>
<keyword evidence="3" id="KW-1015">Disulfide bond</keyword>
<dbReference type="EMBL" id="CAKASE010000073">
    <property type="protein sequence ID" value="CAG9574935.1"/>
    <property type="molecule type" value="Genomic_DNA"/>
</dbReference>
<proteinExistence type="predicted"/>
<dbReference type="PANTHER" id="PTHR24258:SF129">
    <property type="entry name" value="LP15124P-RELATED"/>
    <property type="match status" value="1"/>
</dbReference>
<dbReference type="SMART" id="SM00020">
    <property type="entry name" value="Tryp_SPc"/>
    <property type="match status" value="1"/>
</dbReference>
<dbReference type="CDD" id="cd00190">
    <property type="entry name" value="Tryp_SPc"/>
    <property type="match status" value="1"/>
</dbReference>
<comment type="caution">
    <text evidence="7">The sequence shown here is derived from an EMBL/GenBank/DDBJ whole genome shotgun (WGS) entry which is preliminary data.</text>
</comment>
<dbReference type="InterPro" id="IPR001254">
    <property type="entry name" value="Trypsin_dom"/>
</dbReference>
<dbReference type="OrthoDB" id="6261922at2759"/>
<dbReference type="InterPro" id="IPR001314">
    <property type="entry name" value="Peptidase_S1A"/>
</dbReference>
<dbReference type="PANTHER" id="PTHR24258">
    <property type="entry name" value="SERINE PROTEASE-RELATED"/>
    <property type="match status" value="1"/>
</dbReference>
<organism evidence="7 8">
    <name type="scientific">Danaus chrysippus</name>
    <name type="common">African queen</name>
    <dbReference type="NCBI Taxonomy" id="151541"/>
    <lineage>
        <taxon>Eukaryota</taxon>
        <taxon>Metazoa</taxon>
        <taxon>Ecdysozoa</taxon>
        <taxon>Arthropoda</taxon>
        <taxon>Hexapoda</taxon>
        <taxon>Insecta</taxon>
        <taxon>Pterygota</taxon>
        <taxon>Neoptera</taxon>
        <taxon>Endopterygota</taxon>
        <taxon>Lepidoptera</taxon>
        <taxon>Glossata</taxon>
        <taxon>Ditrysia</taxon>
        <taxon>Papilionoidea</taxon>
        <taxon>Nymphalidae</taxon>
        <taxon>Danainae</taxon>
        <taxon>Danaini</taxon>
        <taxon>Danaina</taxon>
        <taxon>Danaus</taxon>
        <taxon>Anosia</taxon>
    </lineage>
</organism>
<dbReference type="InterPro" id="IPR041515">
    <property type="entry name" value="PPAF-2-like_Clip"/>
</dbReference>
<evidence type="ECO:0000313" key="7">
    <source>
        <dbReference type="EMBL" id="CAG9574935.1"/>
    </source>
</evidence>
<dbReference type="Pfam" id="PF00089">
    <property type="entry name" value="Trypsin"/>
    <property type="match status" value="1"/>
</dbReference>
<evidence type="ECO:0000259" key="6">
    <source>
        <dbReference type="PROSITE" id="PS50240"/>
    </source>
</evidence>
<dbReference type="Gene3D" id="2.40.10.10">
    <property type="entry name" value="Trypsin-like serine proteases"/>
    <property type="match status" value="2"/>
</dbReference>
<dbReference type="Pfam" id="PF18322">
    <property type="entry name" value="CLIP_1"/>
    <property type="match status" value="1"/>
</dbReference>
<dbReference type="PROSITE" id="PS50240">
    <property type="entry name" value="TRYPSIN_DOM"/>
    <property type="match status" value="1"/>
</dbReference>
<dbReference type="FunFam" id="2.40.10.10:FF:000038">
    <property type="entry name" value="Serine protease"/>
    <property type="match status" value="1"/>
</dbReference>
<evidence type="ECO:0000256" key="5">
    <source>
        <dbReference type="ARBA" id="ARBA00076468"/>
    </source>
</evidence>
<evidence type="ECO:0000256" key="1">
    <source>
        <dbReference type="ARBA" id="ARBA00004613"/>
    </source>
</evidence>
<name>A0A8J2R079_9NEOP</name>
<dbReference type="GO" id="GO:0006508">
    <property type="term" value="P:proteolysis"/>
    <property type="evidence" value="ECO:0007669"/>
    <property type="project" value="InterPro"/>
</dbReference>
<dbReference type="PRINTS" id="PR00722">
    <property type="entry name" value="CHYMOTRYPSIN"/>
</dbReference>
<evidence type="ECO:0000313" key="8">
    <source>
        <dbReference type="Proteomes" id="UP000789524"/>
    </source>
</evidence>
<evidence type="ECO:0000256" key="2">
    <source>
        <dbReference type="ARBA" id="ARBA00022525"/>
    </source>
</evidence>
<reference evidence="7" key="1">
    <citation type="submission" date="2021-09" db="EMBL/GenBank/DDBJ databases">
        <authorList>
            <person name="Martin H S."/>
        </authorList>
    </citation>
    <scope>NUCLEOTIDE SEQUENCE</scope>
</reference>
<sequence length="402" mass="44229">MLLPLLSILAVTMAYPHTTVDPSLLVDVFGTPPATVRPTNLPPRLEDITVKPTESGFINTNSNGEPCQCLPYYLCDSDLNDVHSNNASVTGYELLDVRFGVNDDCQESVERCCKKSKPYVEPTTPEPPTKRGCGYRNPHGIGFKITGGNGDEAQFGEFPWVVALLDAANGSYVGVGVLIHPLVVMTGAHVVYKYPAGGLIARAGEWDTQTTKEPLKSQERLVEDIVIKEGFHPKTLFNDMALLRLQRPLELAAHINVICLPEQDEELDYSRQCVANGWGKNVFGGRGRYAVILKRVDVDMVPFDQCANLLKRTRLGNHFQLHRSFVCAGGEEGRDTCQGDGGAPLSCPISENRYKLSGLVAWGIGCGEKDVPAAYVRVSMFRRWTDDNMLSWGLNTDGYTAY</sequence>
<dbReference type="GO" id="GO:0004252">
    <property type="term" value="F:serine-type endopeptidase activity"/>
    <property type="evidence" value="ECO:0007669"/>
    <property type="project" value="InterPro"/>
</dbReference>
<accession>A0A8J2R079</accession>